<evidence type="ECO:0000256" key="4">
    <source>
        <dbReference type="ARBA" id="ARBA00022692"/>
    </source>
</evidence>
<dbReference type="EMBL" id="JAASRM010000001">
    <property type="protein sequence ID" value="NIK88829.1"/>
    <property type="molecule type" value="Genomic_DNA"/>
</dbReference>
<keyword evidence="9" id="KW-1185">Reference proteome</keyword>
<dbReference type="PANTHER" id="PTHR33452">
    <property type="entry name" value="OXIDOREDUCTASE CATD-RELATED"/>
    <property type="match status" value="1"/>
</dbReference>
<proteinExistence type="inferred from homology"/>
<dbReference type="PANTHER" id="PTHR33452:SF1">
    <property type="entry name" value="INNER MEMBRANE PROTEIN YPHA-RELATED"/>
    <property type="match status" value="1"/>
</dbReference>
<evidence type="ECO:0000256" key="6">
    <source>
        <dbReference type="ARBA" id="ARBA00023136"/>
    </source>
</evidence>
<accession>A0A846N005</accession>
<dbReference type="RefSeq" id="WP_167082971.1">
    <property type="nucleotide sequence ID" value="NZ_BAAADC010000001.1"/>
</dbReference>
<dbReference type="InterPro" id="IPR032808">
    <property type="entry name" value="DoxX"/>
</dbReference>
<dbReference type="GO" id="GO:0005886">
    <property type="term" value="C:plasma membrane"/>
    <property type="evidence" value="ECO:0007669"/>
    <property type="project" value="UniProtKB-SubCell"/>
</dbReference>
<evidence type="ECO:0000256" key="3">
    <source>
        <dbReference type="ARBA" id="ARBA00022475"/>
    </source>
</evidence>
<evidence type="ECO:0000256" key="2">
    <source>
        <dbReference type="ARBA" id="ARBA00006679"/>
    </source>
</evidence>
<keyword evidence="3" id="KW-1003">Cell membrane</keyword>
<keyword evidence="5 7" id="KW-1133">Transmembrane helix</keyword>
<dbReference type="Proteomes" id="UP000570514">
    <property type="component" value="Unassembled WGS sequence"/>
</dbReference>
<organism evidence="8 9">
    <name type="scientific">Rhizomicrobium palustre</name>
    <dbReference type="NCBI Taxonomy" id="189966"/>
    <lineage>
        <taxon>Bacteria</taxon>
        <taxon>Pseudomonadati</taxon>
        <taxon>Pseudomonadota</taxon>
        <taxon>Alphaproteobacteria</taxon>
        <taxon>Micropepsales</taxon>
        <taxon>Micropepsaceae</taxon>
        <taxon>Rhizomicrobium</taxon>
    </lineage>
</organism>
<reference evidence="8 9" key="1">
    <citation type="submission" date="2020-03" db="EMBL/GenBank/DDBJ databases">
        <title>Genomic Encyclopedia of Type Strains, Phase IV (KMG-IV): sequencing the most valuable type-strain genomes for metagenomic binning, comparative biology and taxonomic classification.</title>
        <authorList>
            <person name="Goeker M."/>
        </authorList>
    </citation>
    <scope>NUCLEOTIDE SEQUENCE [LARGE SCALE GENOMIC DNA]</scope>
    <source>
        <strain evidence="8 9">DSM 19867</strain>
    </source>
</reference>
<name>A0A846N005_9PROT</name>
<comment type="subcellular location">
    <subcellularLocation>
        <location evidence="1">Cell membrane</location>
        <topology evidence="1">Multi-pass membrane protein</topology>
    </subcellularLocation>
</comment>
<evidence type="ECO:0000256" key="5">
    <source>
        <dbReference type="ARBA" id="ARBA00022989"/>
    </source>
</evidence>
<feature type="transmembrane region" description="Helical" evidence="7">
    <location>
        <begin position="73"/>
        <end position="93"/>
    </location>
</feature>
<evidence type="ECO:0000256" key="7">
    <source>
        <dbReference type="SAM" id="Phobius"/>
    </source>
</evidence>
<dbReference type="AlphaFoldDB" id="A0A846N005"/>
<feature type="transmembrane region" description="Helical" evidence="7">
    <location>
        <begin position="105"/>
        <end position="124"/>
    </location>
</feature>
<comment type="similarity">
    <text evidence="2">Belongs to the DoxX family.</text>
</comment>
<evidence type="ECO:0000313" key="9">
    <source>
        <dbReference type="Proteomes" id="UP000570514"/>
    </source>
</evidence>
<keyword evidence="6 7" id="KW-0472">Membrane</keyword>
<comment type="caution">
    <text evidence="8">The sequence shown here is derived from an EMBL/GenBank/DDBJ whole genome shotgun (WGS) entry which is preliminary data.</text>
</comment>
<protein>
    <submittedName>
        <fullName evidence="8">Putative oxidoreductase</fullName>
    </submittedName>
</protein>
<sequence length="130" mass="13699">MADDLGKLFLRLGLGGLLLFHGVHKLLTGLDPVKSLLSAHGLPENLAYIAYFGEILGPLMVLTGVFTRLGAFFIFAEIAALIGLSGLSQLLAFSPEGAYGLETEMLFIITALSLLFTGGGRLGFTRGALS</sequence>
<gene>
    <name evidence="8" type="ORF">FHS83_002147</name>
</gene>
<keyword evidence="4 7" id="KW-0812">Transmembrane</keyword>
<dbReference type="InterPro" id="IPR051907">
    <property type="entry name" value="DoxX-like_oxidoreductase"/>
</dbReference>
<dbReference type="Pfam" id="PF07681">
    <property type="entry name" value="DoxX"/>
    <property type="match status" value="1"/>
</dbReference>
<feature type="transmembrane region" description="Helical" evidence="7">
    <location>
        <begin position="49"/>
        <end position="66"/>
    </location>
</feature>
<evidence type="ECO:0000313" key="8">
    <source>
        <dbReference type="EMBL" id="NIK88829.1"/>
    </source>
</evidence>
<evidence type="ECO:0000256" key="1">
    <source>
        <dbReference type="ARBA" id="ARBA00004651"/>
    </source>
</evidence>